<evidence type="ECO:0000259" key="8">
    <source>
        <dbReference type="Pfam" id="PF17390"/>
    </source>
</evidence>
<keyword evidence="3" id="KW-0378">Hydrolase</keyword>
<organism evidence="9 10">
    <name type="scientific">Haloferula sargassicola</name>
    <dbReference type="NCBI Taxonomy" id="490096"/>
    <lineage>
        <taxon>Bacteria</taxon>
        <taxon>Pseudomonadati</taxon>
        <taxon>Verrucomicrobiota</taxon>
        <taxon>Verrucomicrobiia</taxon>
        <taxon>Verrucomicrobiales</taxon>
        <taxon>Verrucomicrobiaceae</taxon>
        <taxon>Haloferula</taxon>
    </lineage>
</organism>
<dbReference type="PANTHER" id="PTHR33307">
    <property type="entry name" value="ALPHA-RHAMNOSIDASE (EUROFUNG)"/>
    <property type="match status" value="1"/>
</dbReference>
<evidence type="ECO:0000256" key="4">
    <source>
        <dbReference type="SAM" id="SignalP"/>
    </source>
</evidence>
<feature type="domain" description="Alpha-L-rhamnosidase concanavalin-like" evidence="5">
    <location>
        <begin position="436"/>
        <end position="536"/>
    </location>
</feature>
<evidence type="ECO:0000259" key="6">
    <source>
        <dbReference type="Pfam" id="PF08531"/>
    </source>
</evidence>
<dbReference type="PIRSF" id="PIRSF010631">
    <property type="entry name" value="A-rhamnsds"/>
    <property type="match status" value="1"/>
</dbReference>
<gene>
    <name evidence="9" type="ORF">Hsar01_01460</name>
</gene>
<dbReference type="InterPro" id="IPR012341">
    <property type="entry name" value="6hp_glycosidase-like_sf"/>
</dbReference>
<dbReference type="Pfam" id="PF08531">
    <property type="entry name" value="Bac_rhamnosid_N"/>
    <property type="match status" value="1"/>
</dbReference>
<dbReference type="Gene3D" id="1.50.10.10">
    <property type="match status" value="1"/>
</dbReference>
<dbReference type="InterPro" id="IPR013737">
    <property type="entry name" value="Bac_rhamnosid_N"/>
</dbReference>
<dbReference type="RefSeq" id="WP_353566391.1">
    <property type="nucleotide sequence ID" value="NZ_BAABRI010000007.1"/>
</dbReference>
<comment type="caution">
    <text evidence="9">The sequence shown here is derived from an EMBL/GenBank/DDBJ whole genome shotgun (WGS) entry which is preliminary data.</text>
</comment>
<dbReference type="InterPro" id="IPR035396">
    <property type="entry name" value="Bac_rhamnosid6H"/>
</dbReference>
<accession>A0ABP9UKV8</accession>
<feature type="domain" description="Alpha-L-rhamnosidase six-hairpin glycosidase" evidence="7">
    <location>
        <begin position="542"/>
        <end position="884"/>
    </location>
</feature>
<dbReference type="EC" id="3.2.1.40" evidence="2"/>
<sequence length="996" mass="110513">MRPTLLLAALLAGPALAVDPAVDLRVSEGFVNPIGFYDSSPTFSWKLPPTGGAAFQKAYRIVVASSEEKLSGTPDLWDSGKVGSGDSVWLPYHGKALDSRRSVFWRVKFWDQDGQPSPWSETARFELGLLEASDWQGSWIHMTPPPPPPGPEVTVEKAIYVPEGHPDKAVDLTSEFRQRLEEGKPLIAANNDLAGGDPMFGVVKKLHLTLTRDGERKELVLAENESYNLQTGEAGGDQPRFVPERLRKEFEVTSKVAKARLHVTARGVYEVRLNGGKVGEDFMAPGWTPYEKKIETLAYDVTGQLRQGDNALAVELGEGWFGGRLGWGTHNAGRVSPQLLLQLEIEYEDGSTSVVASDGSWKATNEGPIRFSGIYDGEIYDARREMPGWDKAGFDDSSWQPVTATKPDGKVRIAPKRHFPTRIERELPAVAVTEPASGRFVFDLGQNMVGWPKLRIPVKKDAEITIRFAEMLEKDGTLYTANYRNAKSTDTYTAAAGGTVEWHPVFTFHGFRYVELSGFPEGTKPDLGWVTGVVLHSDFPWTGSFDSSHELLNQLQSNIQWGLRGNFLDVPTDCPQRDERLGWTGDAQVFAPAAVYNAGVHAFFASWLESMRLDQHNDGSIPNVIPNVLNDACGGPGWSDAATVIPWEIYVRTGDLNLLAENFDMMRRWVGYYESKEKDGIVDITAYGDWLQPYPQNQDSRADTPNDLLGTAYFARSTHLTALAAERLGKKDEASRLVRQEQRIAKAFTARYFDDDGKLTTPVETQTGYLVALGFDLLPEKLRPLALGHLERMLEESEGHLRTGFLGTPLLAPVLDRFGRTDLAYTALFKESYPSWFYSIRQGATTMWERWNSYSHEDGFGNPGMNSFNHYAYGAIGQWMYERIAGLAPDPAQPGYRHLFIQPQPGKPLDRARTELKTPYGLASSGWKKTGDGMELEAVIPPNTTATLRLAPADGKTLKVSREGKSATLRMVDGLAELDLPPGSYRMHVEGLKIVD</sequence>
<protein>
    <recommendedName>
        <fullName evidence="2">alpha-L-rhamnosidase</fullName>
        <ecNumber evidence="2">3.2.1.40</ecNumber>
    </recommendedName>
</protein>
<dbReference type="InterPro" id="IPR016007">
    <property type="entry name" value="Alpha_rhamnosid"/>
</dbReference>
<evidence type="ECO:0000259" key="7">
    <source>
        <dbReference type="Pfam" id="PF17389"/>
    </source>
</evidence>
<evidence type="ECO:0000313" key="10">
    <source>
        <dbReference type="Proteomes" id="UP001476282"/>
    </source>
</evidence>
<dbReference type="PANTHER" id="PTHR33307:SF6">
    <property type="entry name" value="ALPHA-RHAMNOSIDASE (EUROFUNG)-RELATED"/>
    <property type="match status" value="1"/>
</dbReference>
<feature type="domain" description="Alpha-L-rhamnosidase C-terminal" evidence="8">
    <location>
        <begin position="891"/>
        <end position="963"/>
    </location>
</feature>
<feature type="domain" description="Bacterial alpha-L-rhamnosidase N-terminal" evidence="6">
    <location>
        <begin position="255"/>
        <end position="412"/>
    </location>
</feature>
<dbReference type="InterPro" id="IPR013783">
    <property type="entry name" value="Ig-like_fold"/>
</dbReference>
<name>A0ABP9UKV8_9BACT</name>
<comment type="catalytic activity">
    <reaction evidence="1">
        <text>Hydrolysis of terminal non-reducing alpha-L-rhamnose residues in alpha-L-rhamnosides.</text>
        <dbReference type="EC" id="3.2.1.40"/>
    </reaction>
</comment>
<evidence type="ECO:0000313" key="9">
    <source>
        <dbReference type="EMBL" id="GAA5482243.1"/>
    </source>
</evidence>
<dbReference type="InterPro" id="IPR008902">
    <property type="entry name" value="Rhamnosid_concanavalin"/>
</dbReference>
<keyword evidence="4" id="KW-0732">Signal</keyword>
<feature type="signal peptide" evidence="4">
    <location>
        <begin position="1"/>
        <end position="17"/>
    </location>
</feature>
<dbReference type="Gene3D" id="2.60.120.260">
    <property type="entry name" value="Galactose-binding domain-like"/>
    <property type="match status" value="2"/>
</dbReference>
<dbReference type="Proteomes" id="UP001476282">
    <property type="component" value="Unassembled WGS sequence"/>
</dbReference>
<evidence type="ECO:0000256" key="1">
    <source>
        <dbReference type="ARBA" id="ARBA00001445"/>
    </source>
</evidence>
<dbReference type="EMBL" id="BAABRI010000007">
    <property type="protein sequence ID" value="GAA5482243.1"/>
    <property type="molecule type" value="Genomic_DNA"/>
</dbReference>
<feature type="chain" id="PRO_5046887607" description="alpha-L-rhamnosidase" evidence="4">
    <location>
        <begin position="18"/>
        <end position="996"/>
    </location>
</feature>
<reference evidence="9 10" key="1">
    <citation type="submission" date="2024-02" db="EMBL/GenBank/DDBJ databases">
        <title>Haloferula sargassicola NBRC 104335.</title>
        <authorList>
            <person name="Ichikawa N."/>
            <person name="Katano-Makiyama Y."/>
            <person name="Hidaka K."/>
        </authorList>
    </citation>
    <scope>NUCLEOTIDE SEQUENCE [LARGE SCALE GENOMIC DNA]</scope>
    <source>
        <strain evidence="9 10">NBRC 104335</strain>
    </source>
</reference>
<dbReference type="InterPro" id="IPR035398">
    <property type="entry name" value="Bac_rhamnosid_C"/>
</dbReference>
<evidence type="ECO:0000259" key="5">
    <source>
        <dbReference type="Pfam" id="PF05592"/>
    </source>
</evidence>
<dbReference type="Gene3D" id="2.60.420.10">
    <property type="entry name" value="Maltose phosphorylase, domain 3"/>
    <property type="match status" value="1"/>
</dbReference>
<dbReference type="Pfam" id="PF25788">
    <property type="entry name" value="Ig_Rha78A_N"/>
    <property type="match status" value="1"/>
</dbReference>
<dbReference type="Pfam" id="PF17389">
    <property type="entry name" value="Bac_rhamnosid6H"/>
    <property type="match status" value="1"/>
</dbReference>
<dbReference type="InterPro" id="IPR008928">
    <property type="entry name" value="6-hairpin_glycosidase_sf"/>
</dbReference>
<dbReference type="Pfam" id="PF05592">
    <property type="entry name" value="Bac_rhamnosid"/>
    <property type="match status" value="1"/>
</dbReference>
<dbReference type="Pfam" id="PF17390">
    <property type="entry name" value="Bac_rhamnosid_C"/>
    <property type="match status" value="1"/>
</dbReference>
<proteinExistence type="predicted"/>
<evidence type="ECO:0000256" key="3">
    <source>
        <dbReference type="ARBA" id="ARBA00022801"/>
    </source>
</evidence>
<dbReference type="SUPFAM" id="SSF48208">
    <property type="entry name" value="Six-hairpin glycosidases"/>
    <property type="match status" value="1"/>
</dbReference>
<evidence type="ECO:0000256" key="2">
    <source>
        <dbReference type="ARBA" id="ARBA00012652"/>
    </source>
</evidence>
<dbReference type="Gene3D" id="2.60.40.10">
    <property type="entry name" value="Immunoglobulins"/>
    <property type="match status" value="1"/>
</dbReference>
<keyword evidence="10" id="KW-1185">Reference proteome</keyword>